<protein>
    <recommendedName>
        <fullName evidence="5">M56 family peptidase</fullName>
    </recommendedName>
</protein>
<dbReference type="Proteomes" id="UP000610124">
    <property type="component" value="Unassembled WGS sequence"/>
</dbReference>
<evidence type="ECO:0000313" key="3">
    <source>
        <dbReference type="EMBL" id="OEV34518.1"/>
    </source>
</evidence>
<reference evidence="2" key="1">
    <citation type="journal article" date="2014" name="Int. J. Syst. Evol. Microbiol.">
        <title>Complete genome sequence of Corynebacterium casei LMG S-19264T (=DSM 44701T), isolated from a smear-ripened cheese.</title>
        <authorList>
            <consortium name="US DOE Joint Genome Institute (JGI-PGF)"/>
            <person name="Walter F."/>
            <person name="Albersmeier A."/>
            <person name="Kalinowski J."/>
            <person name="Ruckert C."/>
        </authorList>
    </citation>
    <scope>NUCLEOTIDE SEQUENCE</scope>
    <source>
        <strain evidence="2">JCM 4434</strain>
    </source>
</reference>
<reference evidence="3 4" key="2">
    <citation type="submission" date="2014-07" db="EMBL/GenBank/DDBJ databases">
        <authorList>
            <person name="Zhang J.E."/>
            <person name="Yang H."/>
            <person name="Guo J."/>
            <person name="Deng Z."/>
            <person name="Luo H."/>
            <person name="Luo M."/>
            <person name="Zhao B."/>
        </authorList>
    </citation>
    <scope>NUCLEOTIDE SEQUENCE [LARGE SCALE GENOMIC DNA]</scope>
    <source>
        <strain evidence="3">ATCC 10762</strain>
        <strain evidence="4">ATCC 10762 / DSM 40127 / CCM 3239 / JCM 4008 / LMG 5968 / NBRC 12843 / NCIMB 8234 / A-377</strain>
    </source>
</reference>
<accession>A0A1E7N1E8</accession>
<feature type="transmembrane region" description="Helical" evidence="1">
    <location>
        <begin position="6"/>
        <end position="22"/>
    </location>
</feature>
<keyword evidence="4" id="KW-1185">Reference proteome</keyword>
<evidence type="ECO:0000313" key="4">
    <source>
        <dbReference type="Proteomes" id="UP000037395"/>
    </source>
</evidence>
<dbReference type="Proteomes" id="UP000037395">
    <property type="component" value="Unassembled WGS sequence"/>
</dbReference>
<organism evidence="3 4">
    <name type="scientific">Kitasatospora aureofaciens</name>
    <name type="common">Streptomyces aureofaciens</name>
    <dbReference type="NCBI Taxonomy" id="1894"/>
    <lineage>
        <taxon>Bacteria</taxon>
        <taxon>Bacillati</taxon>
        <taxon>Actinomycetota</taxon>
        <taxon>Actinomycetes</taxon>
        <taxon>Kitasatosporales</taxon>
        <taxon>Streptomycetaceae</taxon>
        <taxon>Kitasatospora</taxon>
    </lineage>
</organism>
<evidence type="ECO:0000313" key="2">
    <source>
        <dbReference type="EMBL" id="GGU57386.1"/>
    </source>
</evidence>
<keyword evidence="1" id="KW-1133">Transmembrane helix</keyword>
<dbReference type="RefSeq" id="WP_030550778.1">
    <property type="nucleotide sequence ID" value="NZ_BMUB01000001.1"/>
</dbReference>
<reference evidence="3" key="4">
    <citation type="submission" date="2016-08" db="EMBL/GenBank/DDBJ databases">
        <title>Sequencing, Assembly and Comparative Genomics of S. aureofaciens ATCC 10762.</title>
        <authorList>
            <person name="Gradnigo J.S."/>
            <person name="Johnson N."/>
            <person name="Somerville G.A."/>
        </authorList>
    </citation>
    <scope>NUCLEOTIDE SEQUENCE [LARGE SCALE GENOMIC DNA]</scope>
    <source>
        <strain evidence="3">ATCC 10762</strain>
    </source>
</reference>
<dbReference type="EMBL" id="BMUB01000001">
    <property type="protein sequence ID" value="GGU57386.1"/>
    <property type="molecule type" value="Genomic_DNA"/>
</dbReference>
<proteinExistence type="predicted"/>
<comment type="caution">
    <text evidence="3">The sequence shown here is derived from an EMBL/GenBank/DDBJ whole genome shotgun (WGS) entry which is preliminary data.</text>
</comment>
<dbReference type="AlphaFoldDB" id="A0A1E7N1E8"/>
<dbReference type="GeneID" id="97483674"/>
<name>A0A1E7N1E8_KITAU</name>
<feature type="transmembrane region" description="Helical" evidence="1">
    <location>
        <begin position="34"/>
        <end position="61"/>
    </location>
</feature>
<reference evidence="2" key="5">
    <citation type="submission" date="2020-09" db="EMBL/GenBank/DDBJ databases">
        <authorList>
            <person name="Sun Q."/>
            <person name="Ohkuma M."/>
        </authorList>
    </citation>
    <scope>NUCLEOTIDE SEQUENCE</scope>
    <source>
        <strain evidence="2">JCM 4434</strain>
    </source>
</reference>
<sequence>MYFTVYLLLLVPVAVAAVAPRASRHLAPAAGVRVLTCLAATAAAATVWGLTALSLAGLANLPPVRAHLHSEPRVLAAADPVPWGIGATAGALLAVLAVRVLVTTHGMARQRATVAAVRRLPAAGHLVVLADDRADASALGPVLYTAPDRERTLPAAVRR</sequence>
<accession>A0A8H9HCY6</accession>
<keyword evidence="1" id="KW-0812">Transmembrane</keyword>
<feature type="transmembrane region" description="Helical" evidence="1">
    <location>
        <begin position="81"/>
        <end position="102"/>
    </location>
</feature>
<keyword evidence="1" id="KW-0472">Membrane</keyword>
<evidence type="ECO:0000256" key="1">
    <source>
        <dbReference type="SAM" id="Phobius"/>
    </source>
</evidence>
<gene>
    <name evidence="2" type="ORF">GCM10010502_04860</name>
    <name evidence="3" type="ORF">HS99_0035570</name>
</gene>
<dbReference type="EMBL" id="JPRF03000045">
    <property type="protein sequence ID" value="OEV34518.1"/>
    <property type="molecule type" value="Genomic_DNA"/>
</dbReference>
<evidence type="ECO:0008006" key="5">
    <source>
        <dbReference type="Google" id="ProtNLM"/>
    </source>
</evidence>
<reference evidence="4" key="3">
    <citation type="submission" date="2016-08" db="EMBL/GenBank/DDBJ databases">
        <title>Sequencing, assembly and comparative genomics of S. aureofaciens ATCC 10762.</title>
        <authorList>
            <person name="Gradnigo J.S."/>
            <person name="Johnson N."/>
            <person name="Somerville G.A."/>
        </authorList>
    </citation>
    <scope>NUCLEOTIDE SEQUENCE [LARGE SCALE GENOMIC DNA]</scope>
    <source>
        <strain evidence="4">ATCC 10762 / DSM 40127 / CCM 3239 / JCM 4008 / LMG 5968 / NBRC 12843 / NCIMB 8234 / A-377</strain>
    </source>
</reference>